<dbReference type="FunFam" id="2.40.70.10:FF:000088">
    <property type="entry name" value="Eukaryotic aspartyl protease family protein"/>
    <property type="match status" value="1"/>
</dbReference>
<dbReference type="InterPro" id="IPR033868">
    <property type="entry name" value="Xylanase_inhibitor_I-like"/>
</dbReference>
<evidence type="ECO:0000256" key="2">
    <source>
        <dbReference type="ARBA" id="ARBA00022729"/>
    </source>
</evidence>
<dbReference type="GO" id="GO:0006508">
    <property type="term" value="P:proteolysis"/>
    <property type="evidence" value="ECO:0007669"/>
    <property type="project" value="InterPro"/>
</dbReference>
<gene>
    <name evidence="6" type="primary">LOC100822313</name>
    <name evidence="5" type="ORF">BRADI_2g60210v3</name>
</gene>
<dbReference type="GeneID" id="100822313"/>
<dbReference type="Proteomes" id="UP000008810">
    <property type="component" value="Chromosome 2"/>
</dbReference>
<dbReference type="SUPFAM" id="SSF50630">
    <property type="entry name" value="Acid proteases"/>
    <property type="match status" value="1"/>
</dbReference>
<organism evidence="6">
    <name type="scientific">Brachypodium distachyon</name>
    <name type="common">Purple false brome</name>
    <name type="synonym">Trachynia distachya</name>
    <dbReference type="NCBI Taxonomy" id="15368"/>
    <lineage>
        <taxon>Eukaryota</taxon>
        <taxon>Viridiplantae</taxon>
        <taxon>Streptophyta</taxon>
        <taxon>Embryophyta</taxon>
        <taxon>Tracheophyta</taxon>
        <taxon>Spermatophyta</taxon>
        <taxon>Magnoliopsida</taxon>
        <taxon>Liliopsida</taxon>
        <taxon>Poales</taxon>
        <taxon>Poaceae</taxon>
        <taxon>BOP clade</taxon>
        <taxon>Pooideae</taxon>
        <taxon>Stipodae</taxon>
        <taxon>Brachypodieae</taxon>
        <taxon>Brachypodium</taxon>
    </lineage>
</organism>
<name>I1HV10_BRADI</name>
<dbReference type="FunCoup" id="I1HV10">
    <property type="interactions" value="390"/>
</dbReference>
<reference evidence="5" key="2">
    <citation type="submission" date="2017-06" db="EMBL/GenBank/DDBJ databases">
        <title>WGS assembly of Brachypodium distachyon.</title>
        <authorList>
            <consortium name="The International Brachypodium Initiative"/>
            <person name="Lucas S."/>
            <person name="Harmon-Smith M."/>
            <person name="Lail K."/>
            <person name="Tice H."/>
            <person name="Grimwood J."/>
            <person name="Bruce D."/>
            <person name="Barry K."/>
            <person name="Shu S."/>
            <person name="Lindquist E."/>
            <person name="Wang M."/>
            <person name="Pitluck S."/>
            <person name="Vogel J.P."/>
            <person name="Garvin D.F."/>
            <person name="Mockler T.C."/>
            <person name="Schmutz J."/>
            <person name="Rokhsar D."/>
            <person name="Bevan M.W."/>
        </authorList>
    </citation>
    <scope>NUCLEOTIDE SEQUENCE</scope>
    <source>
        <strain evidence="5">Bd21</strain>
    </source>
</reference>
<dbReference type="InterPro" id="IPR032861">
    <property type="entry name" value="TAXi_N"/>
</dbReference>
<dbReference type="CDD" id="cd05489">
    <property type="entry name" value="xylanase_inhibitor_I_like"/>
    <property type="match status" value="1"/>
</dbReference>
<dbReference type="Pfam" id="PF14541">
    <property type="entry name" value="TAXi_C"/>
    <property type="match status" value="1"/>
</dbReference>
<dbReference type="OMA" id="FELCYRS"/>
<evidence type="ECO:0000256" key="3">
    <source>
        <dbReference type="SAM" id="SignalP"/>
    </source>
</evidence>
<dbReference type="KEGG" id="bdi:100822313"/>
<dbReference type="EMBL" id="CM000881">
    <property type="protein sequence ID" value="KQK11434.1"/>
    <property type="molecule type" value="Genomic_DNA"/>
</dbReference>
<keyword evidence="7" id="KW-1185">Reference proteome</keyword>
<dbReference type="GO" id="GO:0004190">
    <property type="term" value="F:aspartic-type endopeptidase activity"/>
    <property type="evidence" value="ECO:0007669"/>
    <property type="project" value="InterPro"/>
</dbReference>
<dbReference type="PANTHER" id="PTHR47965:SF61">
    <property type="entry name" value="OS01G0937100 PROTEIN"/>
    <property type="match status" value="1"/>
</dbReference>
<feature type="signal peptide" evidence="3">
    <location>
        <begin position="1"/>
        <end position="20"/>
    </location>
</feature>
<dbReference type="Gramene" id="KQK11434">
    <property type="protein sequence ID" value="KQK11434"/>
    <property type="gene ID" value="BRADI_2g60210v3"/>
</dbReference>
<dbReference type="HOGENOM" id="CLU_032185_1_0_1"/>
<protein>
    <recommendedName>
        <fullName evidence="4">Peptidase A1 domain-containing protein</fullName>
    </recommendedName>
</protein>
<reference evidence="5 6" key="1">
    <citation type="journal article" date="2010" name="Nature">
        <title>Genome sequencing and analysis of the model grass Brachypodium distachyon.</title>
        <authorList>
            <consortium name="International Brachypodium Initiative"/>
        </authorList>
    </citation>
    <scope>NUCLEOTIDE SEQUENCE [LARGE SCALE GENOMIC DNA]</scope>
    <source>
        <strain evidence="5 6">Bd21</strain>
    </source>
</reference>
<feature type="domain" description="Peptidase A1" evidence="4">
    <location>
        <begin position="32"/>
        <end position="403"/>
    </location>
</feature>
<dbReference type="EnsemblPlants" id="KQK11434">
    <property type="protein sequence ID" value="KQK11434"/>
    <property type="gene ID" value="BRADI_2g60210v3"/>
</dbReference>
<dbReference type="eggNOG" id="KOG1339">
    <property type="taxonomic scope" value="Eukaryota"/>
</dbReference>
<evidence type="ECO:0000313" key="5">
    <source>
        <dbReference type="EMBL" id="KQK11434.1"/>
    </source>
</evidence>
<dbReference type="FunFam" id="2.40.70.10:FF:000075">
    <property type="entry name" value="Putative xylanase inhibitor"/>
    <property type="match status" value="1"/>
</dbReference>
<dbReference type="InterPro" id="IPR033121">
    <property type="entry name" value="PEPTIDASE_A1"/>
</dbReference>
<evidence type="ECO:0000256" key="1">
    <source>
        <dbReference type="ARBA" id="ARBA00007447"/>
    </source>
</evidence>
<dbReference type="Pfam" id="PF14543">
    <property type="entry name" value="TAXi_N"/>
    <property type="match status" value="1"/>
</dbReference>
<keyword evidence="2 3" id="KW-0732">Signal</keyword>
<dbReference type="InterPro" id="IPR001461">
    <property type="entry name" value="Aspartic_peptidase_A1"/>
</dbReference>
<sequence>MARLLVLALLLVLATPGSEALPVLVPVTKDPKTSLYTIPFHDGAALVLDTAGPLVWTTCQPDHHPAVLACTSPTCKLANGFPFPGCRSSSSGSSCPPNSHNKCTVYPYNPVTGSCAPGDLSHTRFVANTTDGRNPVSQVSVKAIAACVSLGDNKKLLEKLPLGSAGVAGLAGTGLALPAQVAGSQRLPKKFLLCLSRGGVYGPGVAVFGSGGPLFLLRDQPEYTQSLTYTPLVVTKKGSPAYYVSVKSILLENTPVRLPKKALATGGAVLCTRTPYTLLRRDVYRPFLAAFEKALAKQIPWAKKARSPVKQLKLCYEANTLPNGLSGYLVPSVALAMEGGGSWTMTGSSSMVDVKPGTACLAFVEMEGVKEGDASAPAVLVGGFQMENFVLQFDLEKKRLGFFRLPVFTQCGHFNFTRTG</sequence>
<dbReference type="InterPro" id="IPR021109">
    <property type="entry name" value="Peptidase_aspartic_dom_sf"/>
</dbReference>
<evidence type="ECO:0000313" key="6">
    <source>
        <dbReference type="EnsemblPlants" id="KQK11434"/>
    </source>
</evidence>
<evidence type="ECO:0000259" key="4">
    <source>
        <dbReference type="PROSITE" id="PS51767"/>
    </source>
</evidence>
<comment type="similarity">
    <text evidence="1">Belongs to the peptidase A1 family.</text>
</comment>
<proteinExistence type="inferred from homology"/>
<dbReference type="InterPro" id="IPR032799">
    <property type="entry name" value="TAXi_C"/>
</dbReference>
<dbReference type="AlphaFoldDB" id="I1HV10"/>
<reference evidence="6" key="3">
    <citation type="submission" date="2018-08" db="UniProtKB">
        <authorList>
            <consortium name="EnsemblPlants"/>
        </authorList>
    </citation>
    <scope>IDENTIFICATION</scope>
    <source>
        <strain evidence="6">cv. Bd21</strain>
    </source>
</reference>
<dbReference type="Gene3D" id="2.40.70.10">
    <property type="entry name" value="Acid Proteases"/>
    <property type="match status" value="2"/>
</dbReference>
<dbReference type="STRING" id="15368.I1HV10"/>
<dbReference type="RefSeq" id="XP_003565035.1">
    <property type="nucleotide sequence ID" value="XM_003564987.3"/>
</dbReference>
<dbReference type="PROSITE" id="PS51767">
    <property type="entry name" value="PEPTIDASE_A1"/>
    <property type="match status" value="1"/>
</dbReference>
<dbReference type="PANTHER" id="PTHR47965">
    <property type="entry name" value="ASPARTYL PROTEASE-RELATED"/>
    <property type="match status" value="1"/>
</dbReference>
<dbReference type="OrthoDB" id="1258937at2759"/>
<accession>I1HV10</accession>
<feature type="chain" id="PRO_5014094882" description="Peptidase A1 domain-containing protein" evidence="3">
    <location>
        <begin position="21"/>
        <end position="420"/>
    </location>
</feature>
<evidence type="ECO:0000313" key="7">
    <source>
        <dbReference type="Proteomes" id="UP000008810"/>
    </source>
</evidence>